<gene>
    <name evidence="1" type="ORF">SAMN05660703_1250</name>
</gene>
<evidence type="ECO:0008006" key="3">
    <source>
        <dbReference type="Google" id="ProtNLM"/>
    </source>
</evidence>
<proteinExistence type="predicted"/>
<accession>A0A1W1Z7R3</accession>
<dbReference type="OrthoDB" id="9882131at2"/>
<evidence type="ECO:0000313" key="2">
    <source>
        <dbReference type="Proteomes" id="UP000192360"/>
    </source>
</evidence>
<name>A0A1W1Z7R3_9FLAO</name>
<dbReference type="SUPFAM" id="SSF48371">
    <property type="entry name" value="ARM repeat"/>
    <property type="match status" value="1"/>
</dbReference>
<organism evidence="1 2">
    <name type="scientific">Cellulophaga tyrosinoxydans</name>
    <dbReference type="NCBI Taxonomy" id="504486"/>
    <lineage>
        <taxon>Bacteria</taxon>
        <taxon>Pseudomonadati</taxon>
        <taxon>Bacteroidota</taxon>
        <taxon>Flavobacteriia</taxon>
        <taxon>Flavobacteriales</taxon>
        <taxon>Flavobacteriaceae</taxon>
        <taxon>Cellulophaga</taxon>
    </lineage>
</organism>
<dbReference type="InterPro" id="IPR016024">
    <property type="entry name" value="ARM-type_fold"/>
</dbReference>
<dbReference type="Proteomes" id="UP000192360">
    <property type="component" value="Unassembled WGS sequence"/>
</dbReference>
<dbReference type="RefSeq" id="WP_084060510.1">
    <property type="nucleotide sequence ID" value="NZ_FWXO01000001.1"/>
</dbReference>
<dbReference type="STRING" id="504486.SAMN05660703_1250"/>
<evidence type="ECO:0000313" key="1">
    <source>
        <dbReference type="EMBL" id="SMC44445.1"/>
    </source>
</evidence>
<dbReference type="AlphaFoldDB" id="A0A1W1Z7R3"/>
<protein>
    <recommendedName>
        <fullName evidence="3">DUF2019 domain-containing protein</fullName>
    </recommendedName>
</protein>
<reference evidence="1 2" key="1">
    <citation type="submission" date="2017-04" db="EMBL/GenBank/DDBJ databases">
        <authorList>
            <person name="Afonso C.L."/>
            <person name="Miller P.J."/>
            <person name="Scott M.A."/>
            <person name="Spackman E."/>
            <person name="Goraichik I."/>
            <person name="Dimitrov K.M."/>
            <person name="Suarez D.L."/>
            <person name="Swayne D.E."/>
        </authorList>
    </citation>
    <scope>NUCLEOTIDE SEQUENCE [LARGE SCALE GENOMIC DNA]</scope>
    <source>
        <strain evidence="1 2">DSM 21164</strain>
    </source>
</reference>
<keyword evidence="2" id="KW-1185">Reference proteome</keyword>
<dbReference type="EMBL" id="FWXO01000001">
    <property type="protein sequence ID" value="SMC44445.1"/>
    <property type="molecule type" value="Genomic_DNA"/>
</dbReference>
<sequence length="114" mass="13341">MEFENIKAAKAALVNELLIQHKLLLNNDHRAEQKSIKKAFAINNYIKDNFDLRDLKDLLDHKEPNIQIWIANLLLPFYEDVSLSILKKISTAQIPECSFHAAMMLEHWQRKKSN</sequence>